<dbReference type="GeneID" id="82535991"/>
<proteinExistence type="predicted"/>
<dbReference type="RefSeq" id="WP_115551863.1">
    <property type="nucleotide sequence ID" value="NZ_CAOUCM010000017.1"/>
</dbReference>
<reference evidence="1 2" key="1">
    <citation type="submission" date="2018-04" db="EMBL/GenBank/DDBJ databases">
        <title>Novel Campyloabacter and Helicobacter Species and Strains.</title>
        <authorList>
            <person name="Mannion A.J."/>
            <person name="Shen Z."/>
            <person name="Fox J.G."/>
        </authorList>
    </citation>
    <scope>NUCLEOTIDE SEQUENCE [LARGE SCALE GENOMIC DNA]</scope>
    <source>
        <strain evidence="1 2">MIT 99-5101</strain>
    </source>
</reference>
<evidence type="ECO:0000313" key="1">
    <source>
        <dbReference type="EMBL" id="RDU62297.1"/>
    </source>
</evidence>
<protein>
    <submittedName>
        <fullName evidence="1">Uncharacterized protein</fullName>
    </submittedName>
</protein>
<dbReference type="Proteomes" id="UP000256650">
    <property type="component" value="Unassembled WGS sequence"/>
</dbReference>
<keyword evidence="2" id="KW-1185">Reference proteome</keyword>
<comment type="caution">
    <text evidence="1">The sequence shown here is derived from an EMBL/GenBank/DDBJ whole genome shotgun (WGS) entry which is preliminary data.</text>
</comment>
<dbReference type="AlphaFoldDB" id="A0A3D8IAZ0"/>
<accession>A0A3D8IAZ0</accession>
<name>A0A3D8IAZ0_9HELI</name>
<sequence length="309" mass="34922">MMKIQSATYAMLNSHQDSKNISVSAEDRNLDVISQIESYHHSFHLMGINLNGDFSSFSFADMLEDKMQKAKLPSEVELRSAKAFLQRQMKEIVESLYKENLEFIQKAMVAEKNIFSQKGSQEDFELLKNQGGDKILNILKVFSAQSNFAKDELQNAIAKGDLEQIQTGLQHYIQSELEIVGTKFFAFALNFEGLQLQEETKTQIMESLSLVHSYYHKSTSLNFEGTTIHYESSGIGQNARVGFLIAKINGIEKPSFANILTQTQEFYYQTLFHTIDNKDNPTKEPQAQVSTSDSIIQTLLKESKSGNGV</sequence>
<evidence type="ECO:0000313" key="2">
    <source>
        <dbReference type="Proteomes" id="UP000256650"/>
    </source>
</evidence>
<gene>
    <name evidence="1" type="ORF">CQA43_06770</name>
</gene>
<organism evidence="1 2">
    <name type="scientific">Helicobacter ganmani</name>
    <dbReference type="NCBI Taxonomy" id="60246"/>
    <lineage>
        <taxon>Bacteria</taxon>
        <taxon>Pseudomonadati</taxon>
        <taxon>Campylobacterota</taxon>
        <taxon>Epsilonproteobacteria</taxon>
        <taxon>Campylobacterales</taxon>
        <taxon>Helicobacteraceae</taxon>
        <taxon>Helicobacter</taxon>
    </lineage>
</organism>
<dbReference type="EMBL" id="NXLS01000007">
    <property type="protein sequence ID" value="RDU62297.1"/>
    <property type="molecule type" value="Genomic_DNA"/>
</dbReference>